<gene>
    <name evidence="1" type="ORF">D9613_010097</name>
</gene>
<dbReference type="EMBL" id="JAACJL010000017">
    <property type="protein sequence ID" value="KAF4618587.1"/>
    <property type="molecule type" value="Genomic_DNA"/>
</dbReference>
<dbReference type="InterPro" id="IPR036047">
    <property type="entry name" value="F-box-like_dom_sf"/>
</dbReference>
<name>A0A8H4QW96_9AGAR</name>
<dbReference type="Gene3D" id="3.80.10.10">
    <property type="entry name" value="Ribonuclease Inhibitor"/>
    <property type="match status" value="1"/>
</dbReference>
<evidence type="ECO:0000313" key="2">
    <source>
        <dbReference type="Proteomes" id="UP000521872"/>
    </source>
</evidence>
<evidence type="ECO:0000313" key="1">
    <source>
        <dbReference type="EMBL" id="KAF4618587.1"/>
    </source>
</evidence>
<protein>
    <recommendedName>
        <fullName evidence="3">F-box domain-containing protein</fullName>
    </recommendedName>
</protein>
<dbReference type="Proteomes" id="UP000521872">
    <property type="component" value="Unassembled WGS sequence"/>
</dbReference>
<dbReference type="SUPFAM" id="SSF52047">
    <property type="entry name" value="RNI-like"/>
    <property type="match status" value="1"/>
</dbReference>
<proteinExistence type="predicted"/>
<dbReference type="SUPFAM" id="SSF81383">
    <property type="entry name" value="F-box domain"/>
    <property type="match status" value="1"/>
</dbReference>
<keyword evidence="2" id="KW-1185">Reference proteome</keyword>
<organism evidence="1 2">
    <name type="scientific">Agrocybe pediades</name>
    <dbReference type="NCBI Taxonomy" id="84607"/>
    <lineage>
        <taxon>Eukaryota</taxon>
        <taxon>Fungi</taxon>
        <taxon>Dikarya</taxon>
        <taxon>Basidiomycota</taxon>
        <taxon>Agaricomycotina</taxon>
        <taxon>Agaricomycetes</taxon>
        <taxon>Agaricomycetidae</taxon>
        <taxon>Agaricales</taxon>
        <taxon>Agaricineae</taxon>
        <taxon>Strophariaceae</taxon>
        <taxon>Agrocybe</taxon>
    </lineage>
</organism>
<evidence type="ECO:0008006" key="3">
    <source>
        <dbReference type="Google" id="ProtNLM"/>
    </source>
</evidence>
<dbReference type="AlphaFoldDB" id="A0A8H4QW96"/>
<sequence length="386" mass="44306">MPEEVDDTPELPQEMLDLIMSFLRDDSAALKCCSLVCKAWCWSAQSYLFRDLVVLDRNKDPALKMPVSASPYYNVTHYVRGFHVQGVQFDNVPTYPKSVFSSLSCMLTRLHLFRCHFDDLDSLVHIIQMCPSIQDLHLENVHWDKNGTASLASRESWSPSALTHLGLKDIRIAPFLRWLTLSTKPLFITHLKFDPIKPEDLPIICHLCSRVNKSVTFLQICLAMEDGLISYLPCQVSHELQSLATSSHIARLYSNTFNIPNYKSRPTLVQLVTLRVDRFMDSTNEIDKQSNSLSWTARILSKVDAPDTFKYLILQMVISRTGQLDECRVTRWDFFDEALGGDIFVNFQYLEFEMVGKVDMEGVTSLLSRRLPKLAQRGRLRFTNVI</sequence>
<comment type="caution">
    <text evidence="1">The sequence shown here is derived from an EMBL/GenBank/DDBJ whole genome shotgun (WGS) entry which is preliminary data.</text>
</comment>
<dbReference type="Gene3D" id="1.20.1280.50">
    <property type="match status" value="1"/>
</dbReference>
<reference evidence="1 2" key="1">
    <citation type="submission" date="2019-12" db="EMBL/GenBank/DDBJ databases">
        <authorList>
            <person name="Floudas D."/>
            <person name="Bentzer J."/>
            <person name="Ahren D."/>
            <person name="Johansson T."/>
            <person name="Persson P."/>
            <person name="Tunlid A."/>
        </authorList>
    </citation>
    <scope>NUCLEOTIDE SEQUENCE [LARGE SCALE GENOMIC DNA]</scope>
    <source>
        <strain evidence="1 2">CBS 102.39</strain>
    </source>
</reference>
<accession>A0A8H4QW96</accession>
<dbReference type="InterPro" id="IPR032675">
    <property type="entry name" value="LRR_dom_sf"/>
</dbReference>